<evidence type="ECO:0000313" key="2">
    <source>
        <dbReference type="Proteomes" id="UP001595722"/>
    </source>
</evidence>
<proteinExistence type="predicted"/>
<dbReference type="Proteomes" id="UP001595722">
    <property type="component" value="Unassembled WGS sequence"/>
</dbReference>
<dbReference type="EMBL" id="JBHRYB010000013">
    <property type="protein sequence ID" value="MFC3681008.1"/>
    <property type="molecule type" value="Genomic_DNA"/>
</dbReference>
<evidence type="ECO:0000313" key="1">
    <source>
        <dbReference type="EMBL" id="MFC3681008.1"/>
    </source>
</evidence>
<reference evidence="2" key="1">
    <citation type="journal article" date="2019" name="Int. J. Syst. Evol. Microbiol.">
        <title>The Global Catalogue of Microorganisms (GCM) 10K type strain sequencing project: providing services to taxonomists for standard genome sequencing and annotation.</title>
        <authorList>
            <consortium name="The Broad Institute Genomics Platform"/>
            <consortium name="The Broad Institute Genome Sequencing Center for Infectious Disease"/>
            <person name="Wu L."/>
            <person name="Ma J."/>
        </authorList>
    </citation>
    <scope>NUCLEOTIDE SEQUENCE [LARGE SCALE GENOMIC DNA]</scope>
    <source>
        <strain evidence="2">KCTC 42424</strain>
    </source>
</reference>
<accession>A0ABV7VVI5</accession>
<dbReference type="RefSeq" id="WP_376867145.1">
    <property type="nucleotide sequence ID" value="NZ_JBHRYB010000013.1"/>
</dbReference>
<comment type="caution">
    <text evidence="1">The sequence shown here is derived from an EMBL/GenBank/DDBJ whole genome shotgun (WGS) entry which is preliminary data.</text>
</comment>
<protein>
    <submittedName>
        <fullName evidence="1">Uncharacterized protein</fullName>
    </submittedName>
</protein>
<keyword evidence="2" id="KW-1185">Reference proteome</keyword>
<organism evidence="1 2">
    <name type="scientific">Bacterioplanoides pacificum</name>
    <dbReference type="NCBI Taxonomy" id="1171596"/>
    <lineage>
        <taxon>Bacteria</taxon>
        <taxon>Pseudomonadati</taxon>
        <taxon>Pseudomonadota</taxon>
        <taxon>Gammaproteobacteria</taxon>
        <taxon>Oceanospirillales</taxon>
        <taxon>Oceanospirillaceae</taxon>
        <taxon>Bacterioplanoides</taxon>
    </lineage>
</organism>
<name>A0ABV7VVI5_9GAMM</name>
<gene>
    <name evidence="1" type="ORF">ACFOMG_12950</name>
</gene>
<sequence length="74" mass="8440">MSGEPLTVPGTGPAHRSCYEKNLIEQRIFRQLNLRGLPDVELRELADMVQMELNVRNAEQSGIDLWQQDDVLFG</sequence>